<organism evidence="1">
    <name type="scientific">Leptocylindrus danicus</name>
    <dbReference type="NCBI Taxonomy" id="163516"/>
    <lineage>
        <taxon>Eukaryota</taxon>
        <taxon>Sar</taxon>
        <taxon>Stramenopiles</taxon>
        <taxon>Ochrophyta</taxon>
        <taxon>Bacillariophyta</taxon>
        <taxon>Coscinodiscophyceae</taxon>
        <taxon>Chaetocerotophycidae</taxon>
        <taxon>Leptocylindrales</taxon>
        <taxon>Leptocylindraceae</taxon>
        <taxon>Leptocylindrus</taxon>
    </lineage>
</organism>
<dbReference type="AlphaFoldDB" id="A0A7S2KK82"/>
<dbReference type="EMBL" id="HBGY01014681">
    <property type="protein sequence ID" value="CAD9578069.1"/>
    <property type="molecule type" value="Transcribed_RNA"/>
</dbReference>
<gene>
    <name evidence="1" type="ORF">LDAN0321_LOCUS9509</name>
</gene>
<accession>A0A7S2KK82</accession>
<sequence>MGLKNMGDDKSVDMKDIKMEAPEMGGFGGWMKYFSIVGKVSPVPDGMKFGEIPEGVMRLGATFVVNRNEIIYQYNDKVPGDHPVPAEVLEVVKTEVKTKKAKLFSLF</sequence>
<evidence type="ECO:0000313" key="1">
    <source>
        <dbReference type="EMBL" id="CAD9578069.1"/>
    </source>
</evidence>
<name>A0A7S2KK82_9STRA</name>
<protein>
    <submittedName>
        <fullName evidence="1">Uncharacterized protein</fullName>
    </submittedName>
</protein>
<reference evidence="1" key="1">
    <citation type="submission" date="2021-01" db="EMBL/GenBank/DDBJ databases">
        <authorList>
            <person name="Corre E."/>
            <person name="Pelletier E."/>
            <person name="Niang G."/>
            <person name="Scheremetjew M."/>
            <person name="Finn R."/>
            <person name="Kale V."/>
            <person name="Holt S."/>
            <person name="Cochrane G."/>
            <person name="Meng A."/>
            <person name="Brown T."/>
            <person name="Cohen L."/>
        </authorList>
    </citation>
    <scope>NUCLEOTIDE SEQUENCE</scope>
    <source>
        <strain evidence="1">B650</strain>
    </source>
</reference>
<proteinExistence type="predicted"/>